<evidence type="ECO:0000313" key="2">
    <source>
        <dbReference type="Proteomes" id="UP001638806"/>
    </source>
</evidence>
<name>A0ACC4DIS8_PURLI</name>
<dbReference type="Proteomes" id="UP001638806">
    <property type="component" value="Unassembled WGS sequence"/>
</dbReference>
<protein>
    <submittedName>
        <fullName evidence="1">Uncharacterized protein</fullName>
    </submittedName>
</protein>
<accession>A0ACC4DIS8</accession>
<keyword evidence="2" id="KW-1185">Reference proteome</keyword>
<comment type="caution">
    <text evidence="1">The sequence shown here is derived from an EMBL/GenBank/DDBJ whole genome shotgun (WGS) entry which is preliminary data.</text>
</comment>
<sequence>MPSSPRTPRHSRNSSAIDSIQASPQARRLSKSSMQDESSIIHQDSLELHMLGGVTASGNGMGNLADELADAFTDSEDGEDDEAGNDEKEGLPRHGETGENTDGQPNPVDAAATERPKGTTTGGSSVGDGGAQGKDGTLGIPSPYKRVHQRKGSEYDGSEYGSESDLDAAGMPPTLIAKIDAVESLARRGTGSFGGPADDVLQRVTDGLRDLGSQSTVEGSASRLITAHTALTTHLAHQTRQLHSLTYPLLSPLAPPPDADTVDDVVPLLLSLSDAMPRPSTSAFNSLAALHSVTAELIQTLSYLSDTLHMSRQTTSTATRKLKSAKELVAEMRREDELREEGELWLSRGNWGRGYRRENALECAARSLGALKTSATAGDSDSWRKPNQRRDANKRHRLDRLTVGFFFVFCQAPRAMGIFLCCR</sequence>
<evidence type="ECO:0000313" key="1">
    <source>
        <dbReference type="EMBL" id="KAL3955208.1"/>
    </source>
</evidence>
<gene>
    <name evidence="1" type="ORF">ACCO45_010771</name>
</gene>
<reference evidence="1" key="1">
    <citation type="submission" date="2024-12" db="EMBL/GenBank/DDBJ databases">
        <title>Comparative genomics and development of molecular markers within Purpureocillium lilacinum and among Purpureocillium species.</title>
        <authorList>
            <person name="Yeh Z.-Y."/>
            <person name="Ni N.-T."/>
            <person name="Lo P.-H."/>
            <person name="Mushyakhwo K."/>
            <person name="Lin C.-F."/>
            <person name="Nai Y.-S."/>
        </authorList>
    </citation>
    <scope>NUCLEOTIDE SEQUENCE</scope>
    <source>
        <strain evidence="1">NCHU-NPUST-175</strain>
    </source>
</reference>
<proteinExistence type="predicted"/>
<organism evidence="1 2">
    <name type="scientific">Purpureocillium lilacinum</name>
    <name type="common">Paecilomyces lilacinus</name>
    <dbReference type="NCBI Taxonomy" id="33203"/>
    <lineage>
        <taxon>Eukaryota</taxon>
        <taxon>Fungi</taxon>
        <taxon>Dikarya</taxon>
        <taxon>Ascomycota</taxon>
        <taxon>Pezizomycotina</taxon>
        <taxon>Sordariomycetes</taxon>
        <taxon>Hypocreomycetidae</taxon>
        <taxon>Hypocreales</taxon>
        <taxon>Ophiocordycipitaceae</taxon>
        <taxon>Purpureocillium</taxon>
    </lineage>
</organism>
<dbReference type="EMBL" id="JBGNUJ010000010">
    <property type="protein sequence ID" value="KAL3955208.1"/>
    <property type="molecule type" value="Genomic_DNA"/>
</dbReference>